<protein>
    <submittedName>
        <fullName evidence="2">Uncharacterized protein</fullName>
    </submittedName>
</protein>
<proteinExistence type="predicted"/>
<organism evidence="1 2">
    <name type="scientific">Strongyloides papillosus</name>
    <name type="common">Intestinal threadworm</name>
    <dbReference type="NCBI Taxonomy" id="174720"/>
    <lineage>
        <taxon>Eukaryota</taxon>
        <taxon>Metazoa</taxon>
        <taxon>Ecdysozoa</taxon>
        <taxon>Nematoda</taxon>
        <taxon>Chromadorea</taxon>
        <taxon>Rhabditida</taxon>
        <taxon>Tylenchina</taxon>
        <taxon>Panagrolaimomorpha</taxon>
        <taxon>Strongyloidoidea</taxon>
        <taxon>Strongyloididae</taxon>
        <taxon>Strongyloides</taxon>
    </lineage>
</organism>
<reference evidence="2" key="1">
    <citation type="submission" date="2017-02" db="UniProtKB">
        <authorList>
            <consortium name="WormBaseParasite"/>
        </authorList>
    </citation>
    <scope>IDENTIFICATION</scope>
</reference>
<evidence type="ECO:0000313" key="2">
    <source>
        <dbReference type="WBParaSite" id="SPAL_0000451075.1"/>
    </source>
</evidence>
<dbReference type="AlphaFoldDB" id="A0A0N5BEU0"/>
<name>A0A0N5BEU0_STREA</name>
<evidence type="ECO:0000313" key="1">
    <source>
        <dbReference type="Proteomes" id="UP000046392"/>
    </source>
</evidence>
<accession>A0A0N5BEU0</accession>
<dbReference type="WBParaSite" id="SPAL_0000451075.1">
    <property type="protein sequence ID" value="SPAL_0000451075.1"/>
    <property type="gene ID" value="SPAL_0000451075"/>
</dbReference>
<sequence>MVAILTPTNVTIMDILKASNFIGKMSKKHNKSKNQALMNPLTPFLNANNPKNLRNPKDQPYFRPMLVGEAELNY</sequence>
<keyword evidence="1" id="KW-1185">Reference proteome</keyword>
<dbReference type="Proteomes" id="UP000046392">
    <property type="component" value="Unplaced"/>
</dbReference>